<dbReference type="InterPro" id="IPR025246">
    <property type="entry name" value="IS30-like_HTH"/>
</dbReference>
<accession>A0ABU2HC54</accession>
<gene>
    <name evidence="2" type="ORF">RIF23_19225</name>
</gene>
<dbReference type="EMBL" id="JAVLVT010000010">
    <property type="protein sequence ID" value="MDS1272424.1"/>
    <property type="molecule type" value="Genomic_DNA"/>
</dbReference>
<comment type="caution">
    <text evidence="2">The sequence shown here is derived from an EMBL/GenBank/DDBJ whole genome shotgun (WGS) entry which is preliminary data.</text>
</comment>
<name>A0ABU2HC54_9ACTN</name>
<protein>
    <submittedName>
        <fullName evidence="2">Helix-turn-helix domain-containing protein</fullName>
    </submittedName>
</protein>
<dbReference type="Proteomes" id="UP001250214">
    <property type="component" value="Unassembled WGS sequence"/>
</dbReference>
<evidence type="ECO:0000259" key="1">
    <source>
        <dbReference type="Pfam" id="PF13936"/>
    </source>
</evidence>
<sequence length="149" mass="16027">MSIVVKQRYFELLREGLKGAAAAREVGVSASCGSNWFIEAGSMIVPDPGPVSPRFLTQDDRIAIADGLQAQQPVTELAAAIGKSASTVYREIQRGKKPDYGPHRDHRPEHGLHWFGAVADDDTGTPFDLRCCTTTGLLQNPHPASASTV</sequence>
<organism evidence="2 3">
    <name type="scientific">Lipingzhangella rawalii</name>
    <dbReference type="NCBI Taxonomy" id="2055835"/>
    <lineage>
        <taxon>Bacteria</taxon>
        <taxon>Bacillati</taxon>
        <taxon>Actinomycetota</taxon>
        <taxon>Actinomycetes</taxon>
        <taxon>Streptosporangiales</taxon>
        <taxon>Nocardiopsidaceae</taxon>
        <taxon>Lipingzhangella</taxon>
    </lineage>
</organism>
<feature type="domain" description="Transposase IS30-like HTH" evidence="1">
    <location>
        <begin position="53"/>
        <end position="95"/>
    </location>
</feature>
<evidence type="ECO:0000313" key="3">
    <source>
        <dbReference type="Proteomes" id="UP001250214"/>
    </source>
</evidence>
<proteinExistence type="predicted"/>
<evidence type="ECO:0000313" key="2">
    <source>
        <dbReference type="EMBL" id="MDS1272424.1"/>
    </source>
</evidence>
<dbReference type="Pfam" id="PF13936">
    <property type="entry name" value="HTH_38"/>
    <property type="match status" value="1"/>
</dbReference>
<reference evidence="3" key="1">
    <citation type="submission" date="2023-07" db="EMBL/GenBank/DDBJ databases">
        <title>Novel species in the genus Lipingzhangella isolated from Sambhar Salt Lake.</title>
        <authorList>
            <person name="Jiya N."/>
            <person name="Kajale S."/>
            <person name="Sharma A."/>
        </authorList>
    </citation>
    <scope>NUCLEOTIDE SEQUENCE [LARGE SCALE GENOMIC DNA]</scope>
    <source>
        <strain evidence="3">LS1_29</strain>
    </source>
</reference>
<keyword evidence="3" id="KW-1185">Reference proteome</keyword>